<name>A0A7T3BLZ4_NEICI</name>
<keyword evidence="2" id="KW-1185">Reference proteome</keyword>
<proteinExistence type="predicted"/>
<gene>
    <name evidence="1" type="ORF">I6G28_05830</name>
</gene>
<dbReference type="GeneID" id="84020914"/>
<evidence type="ECO:0000313" key="2">
    <source>
        <dbReference type="Proteomes" id="UP000594865"/>
    </source>
</evidence>
<organism evidence="1 2">
    <name type="scientific">Neisseria cinerea</name>
    <dbReference type="NCBI Taxonomy" id="483"/>
    <lineage>
        <taxon>Bacteria</taxon>
        <taxon>Pseudomonadati</taxon>
        <taxon>Pseudomonadota</taxon>
        <taxon>Betaproteobacteria</taxon>
        <taxon>Neisseriales</taxon>
        <taxon>Neisseriaceae</taxon>
        <taxon>Neisseria</taxon>
    </lineage>
</organism>
<dbReference type="EMBL" id="CP065726">
    <property type="protein sequence ID" value="QPT37460.1"/>
    <property type="molecule type" value="Genomic_DNA"/>
</dbReference>
<dbReference type="AlphaFoldDB" id="A0A7T3BLZ4"/>
<accession>A0A7T3BLZ4</accession>
<protein>
    <submittedName>
        <fullName evidence="1">Uncharacterized protein</fullName>
    </submittedName>
</protein>
<reference evidence="1 2" key="1">
    <citation type="submission" date="2020-12" db="EMBL/GenBank/DDBJ databases">
        <title>FDA dAtabase for Regulatory Grade micrObial Sequences (FDA-ARGOS): Supporting development and validation of Infectious Disease Dx tests.</title>
        <authorList>
            <person name="Sproer C."/>
            <person name="Gronow S."/>
            <person name="Severitt S."/>
            <person name="Schroder I."/>
            <person name="Tallon L."/>
            <person name="Sadzewicz L."/>
            <person name="Zhao X."/>
            <person name="Boylan J."/>
            <person name="Ott S."/>
            <person name="Bowen H."/>
            <person name="Vavikolanu K."/>
            <person name="Mehta A."/>
            <person name="Aluvathingal J."/>
            <person name="Nadendla S."/>
            <person name="Lowell S."/>
            <person name="Myers T."/>
            <person name="Yan Y."/>
            <person name="Sichtig H."/>
        </authorList>
    </citation>
    <scope>NUCLEOTIDE SEQUENCE [LARGE SCALE GENOMIC DNA]</scope>
    <source>
        <strain evidence="1 2">FDAARGOS_871</strain>
    </source>
</reference>
<dbReference type="Proteomes" id="UP000594865">
    <property type="component" value="Chromosome"/>
</dbReference>
<evidence type="ECO:0000313" key="1">
    <source>
        <dbReference type="EMBL" id="QPT37460.1"/>
    </source>
</evidence>
<sequence length="123" mass="13116">MSDLNSELSTLLKNIVQFLGEQDKDLKTTLLASIGTAKAEAIEAASTAVATLRTELVDGAPESLDTFKELAAELNRLKEGGSSTPEALLQKITEIKNTVDRIQADLNGITLEGLQNAYRAAQA</sequence>
<dbReference type="RefSeq" id="WP_145960423.1">
    <property type="nucleotide sequence ID" value="NZ_CP065726.1"/>
</dbReference>